<sequence length="80" mass="8768">MTDLATRLHAFIAEDAGLDAAEFTADTELFSEGYIDSFTMTSVIGWLEEETGITIAQSAVTLENFDTINRMVAFVAREKG</sequence>
<feature type="domain" description="Carrier" evidence="1">
    <location>
        <begin position="2"/>
        <end position="79"/>
    </location>
</feature>
<name>A0A2K9EW59_9RHOB</name>
<protein>
    <submittedName>
        <fullName evidence="2">Phosphopantetheine-containing protein</fullName>
    </submittedName>
</protein>
<evidence type="ECO:0000259" key="1">
    <source>
        <dbReference type="PROSITE" id="PS50075"/>
    </source>
</evidence>
<accession>A0A2K9EW59</accession>
<evidence type="ECO:0000313" key="3">
    <source>
        <dbReference type="Proteomes" id="UP000233742"/>
    </source>
</evidence>
<dbReference type="EMBL" id="CP025408">
    <property type="protein sequence ID" value="AUH32282.1"/>
    <property type="molecule type" value="Genomic_DNA"/>
</dbReference>
<dbReference type="RefSeq" id="WP_101458960.1">
    <property type="nucleotide sequence ID" value="NZ_CP025408.1"/>
</dbReference>
<dbReference type="Proteomes" id="UP000233742">
    <property type="component" value="Chromosome"/>
</dbReference>
<dbReference type="OrthoDB" id="7508733at2"/>
<evidence type="ECO:0000313" key="2">
    <source>
        <dbReference type="EMBL" id="AUH32282.1"/>
    </source>
</evidence>
<gene>
    <name evidence="2" type="ORF">CUV01_01710</name>
</gene>
<reference evidence="2 3" key="1">
    <citation type="submission" date="2017-12" db="EMBL/GenBank/DDBJ databases">
        <authorList>
            <person name="Hurst M.R.H."/>
        </authorList>
    </citation>
    <scope>NUCLEOTIDE SEQUENCE [LARGE SCALE GENOMIC DNA]</scope>
    <source>
        <strain evidence="2 3">BM15</strain>
    </source>
</reference>
<dbReference type="AlphaFoldDB" id="A0A2K9EW59"/>
<dbReference type="Pfam" id="PF00550">
    <property type="entry name" value="PP-binding"/>
    <property type="match status" value="1"/>
</dbReference>
<dbReference type="InterPro" id="IPR036736">
    <property type="entry name" value="ACP-like_sf"/>
</dbReference>
<dbReference type="KEGG" id="paro:CUV01_01710"/>
<dbReference type="Gene3D" id="1.10.1200.10">
    <property type="entry name" value="ACP-like"/>
    <property type="match status" value="1"/>
</dbReference>
<dbReference type="InterPro" id="IPR009081">
    <property type="entry name" value="PP-bd_ACP"/>
</dbReference>
<dbReference type="PROSITE" id="PS50075">
    <property type="entry name" value="CARRIER"/>
    <property type="match status" value="1"/>
</dbReference>
<keyword evidence="3" id="KW-1185">Reference proteome</keyword>
<organism evidence="2 3">
    <name type="scientific">Paracoccus tegillarcae</name>
    <dbReference type="NCBI Taxonomy" id="1529068"/>
    <lineage>
        <taxon>Bacteria</taxon>
        <taxon>Pseudomonadati</taxon>
        <taxon>Pseudomonadota</taxon>
        <taxon>Alphaproteobacteria</taxon>
        <taxon>Rhodobacterales</taxon>
        <taxon>Paracoccaceae</taxon>
        <taxon>Paracoccus</taxon>
    </lineage>
</organism>
<proteinExistence type="predicted"/>
<dbReference type="SUPFAM" id="SSF47336">
    <property type="entry name" value="ACP-like"/>
    <property type="match status" value="1"/>
</dbReference>